<dbReference type="PANTHER" id="PTHR43004">
    <property type="entry name" value="TRK SYSTEM POTASSIUM UPTAKE PROTEIN"/>
    <property type="match status" value="1"/>
</dbReference>
<dbReference type="Pfam" id="PF00550">
    <property type="entry name" value="PP-binding"/>
    <property type="match status" value="1"/>
</dbReference>
<dbReference type="SUPFAM" id="SSF47336">
    <property type="entry name" value="ACP-like"/>
    <property type="match status" value="1"/>
</dbReference>
<dbReference type="AlphaFoldDB" id="A0A318KBL3"/>
<proteinExistence type="predicted"/>
<dbReference type="PRINTS" id="PR00420">
    <property type="entry name" value="RNGMNOXGNASE"/>
</dbReference>
<dbReference type="Pfam" id="PF01494">
    <property type="entry name" value="FAD_binding_3"/>
    <property type="match status" value="1"/>
</dbReference>
<dbReference type="Pfam" id="PF21274">
    <property type="entry name" value="Rng_hyd_C"/>
    <property type="match status" value="1"/>
</dbReference>
<dbReference type="PANTHER" id="PTHR43004:SF19">
    <property type="entry name" value="BINDING MONOOXYGENASE, PUTATIVE (JCVI)-RELATED"/>
    <property type="match status" value="1"/>
</dbReference>
<dbReference type="Gene3D" id="3.30.70.2450">
    <property type="match status" value="1"/>
</dbReference>
<accession>A0A318KBL3</accession>
<evidence type="ECO:0000256" key="3">
    <source>
        <dbReference type="ARBA" id="ARBA00022827"/>
    </source>
</evidence>
<dbReference type="PROSITE" id="PS50075">
    <property type="entry name" value="CARRIER"/>
    <property type="match status" value="1"/>
</dbReference>
<dbReference type="OrthoDB" id="8670884at2"/>
<reference evidence="5 6" key="1">
    <citation type="submission" date="2018-05" db="EMBL/GenBank/DDBJ databases">
        <title>Genomic Encyclopedia of Type Strains, Phase IV (KMG-IV): sequencing the most valuable type-strain genomes for metagenomic binning, comparative biology and taxonomic classification.</title>
        <authorList>
            <person name="Goeker M."/>
        </authorList>
    </citation>
    <scope>NUCLEOTIDE SEQUENCE [LARGE SCALE GENOMIC DNA]</scope>
    <source>
        <strain evidence="5 6">DSM 44704</strain>
    </source>
</reference>
<evidence type="ECO:0000256" key="2">
    <source>
        <dbReference type="ARBA" id="ARBA00022630"/>
    </source>
</evidence>
<dbReference type="InterPro" id="IPR036736">
    <property type="entry name" value="ACP-like_sf"/>
</dbReference>
<evidence type="ECO:0000313" key="5">
    <source>
        <dbReference type="EMBL" id="PXX71708.1"/>
    </source>
</evidence>
<dbReference type="InterPro" id="IPR009081">
    <property type="entry name" value="PP-bd_ACP"/>
</dbReference>
<evidence type="ECO:0000259" key="4">
    <source>
        <dbReference type="PROSITE" id="PS50075"/>
    </source>
</evidence>
<protein>
    <submittedName>
        <fullName evidence="5">Bifunctional hydroxylase/dehydrase</fullName>
    </submittedName>
</protein>
<evidence type="ECO:0000256" key="1">
    <source>
        <dbReference type="ARBA" id="ARBA00001974"/>
    </source>
</evidence>
<dbReference type="Gene3D" id="1.10.1200.10">
    <property type="entry name" value="ACP-like"/>
    <property type="match status" value="1"/>
</dbReference>
<dbReference type="GO" id="GO:0016709">
    <property type="term" value="F:oxidoreductase activity, acting on paired donors, with incorporation or reduction of molecular oxygen, NAD(P)H as one donor, and incorporation of one atom of oxygen"/>
    <property type="evidence" value="ECO:0007669"/>
    <property type="project" value="UniProtKB-ARBA"/>
</dbReference>
<evidence type="ECO:0000313" key="6">
    <source>
        <dbReference type="Proteomes" id="UP000247569"/>
    </source>
</evidence>
<dbReference type="GO" id="GO:0071949">
    <property type="term" value="F:FAD binding"/>
    <property type="evidence" value="ECO:0007669"/>
    <property type="project" value="InterPro"/>
</dbReference>
<comment type="cofactor">
    <cofactor evidence="1">
        <name>FAD</name>
        <dbReference type="ChEBI" id="CHEBI:57692"/>
    </cofactor>
</comment>
<dbReference type="InterPro" id="IPR036188">
    <property type="entry name" value="FAD/NAD-bd_sf"/>
</dbReference>
<feature type="domain" description="Carrier" evidence="4">
    <location>
        <begin position="510"/>
        <end position="586"/>
    </location>
</feature>
<name>A0A318KBL3_9NOCA</name>
<dbReference type="Gene3D" id="3.40.30.120">
    <property type="match status" value="1"/>
</dbReference>
<dbReference type="Proteomes" id="UP000247569">
    <property type="component" value="Unassembled WGS sequence"/>
</dbReference>
<keyword evidence="3" id="KW-0274">FAD</keyword>
<sequence>MRTADPTVLVIGAGPTGLMLAGELRLAGTEVLVVETLVRPTGESRGLGFNARTMEIFDQRDLLPRFGMLATNRFGHFGGVPLDFGLLDGPHFGTHGAQGIPQAHTEAVLESWVCDLGARIWRGATLTALSPDSDAVTATIAGPDGTVEVVADFVVGCDGGRSTVRRLAGHEFPGTAATLEMMLADLRGCEIAARPFGEHVPGGMVMSGHLGGGVYRIILHEHGARPRSDDEAPSFEEVATAWRRLTGQDIGTAEPLWTSAFGNATRQVTQYRRGRILLAGDAAHIHLPAGGQGLNVGIQDAVNLGWKLGLVAAGYASDALLDTYHHERHPVGAKVLQNTRAQGFLMLGGPTAEPVRELLRELVGFDDVARYLAAAVAGVDARYDMGRGEHPLLGRRMPQQDLHTRHGRTNTTVLLRSARGVLLDLDGGHTCAEAAGWTDRVDLVVARPDPDGANEQLAGLEAVLLRPDGHIAWLRHRDGDTGPLTEAMCTWFGVGAEPLTHERISMSTSEITVDDLMRLLREVSGDAPPPDGDLLDVDFEDMGYDSVAVMEANARLAREFGRTVDLQVADEARTPRQLLELFNGAPR</sequence>
<gene>
    <name evidence="5" type="ORF">DFR70_1011142</name>
</gene>
<keyword evidence="6" id="KW-1185">Reference proteome</keyword>
<dbReference type="InterPro" id="IPR002938">
    <property type="entry name" value="FAD-bd"/>
</dbReference>
<dbReference type="Gene3D" id="3.50.50.60">
    <property type="entry name" value="FAD/NAD(P)-binding domain"/>
    <property type="match status" value="1"/>
</dbReference>
<dbReference type="InterPro" id="IPR050641">
    <property type="entry name" value="RIFMO-like"/>
</dbReference>
<keyword evidence="2" id="KW-0285">Flavoprotein</keyword>
<dbReference type="RefSeq" id="WP_063713473.1">
    <property type="nucleotide sequence ID" value="NZ_QJKF01000001.1"/>
</dbReference>
<dbReference type="EMBL" id="QJKF01000001">
    <property type="protein sequence ID" value="PXX71708.1"/>
    <property type="molecule type" value="Genomic_DNA"/>
</dbReference>
<dbReference type="SUPFAM" id="SSF51905">
    <property type="entry name" value="FAD/NAD(P)-binding domain"/>
    <property type="match status" value="1"/>
</dbReference>
<organism evidence="5 6">
    <name type="scientific">Nocardia tenerifensis</name>
    <dbReference type="NCBI Taxonomy" id="228006"/>
    <lineage>
        <taxon>Bacteria</taxon>
        <taxon>Bacillati</taxon>
        <taxon>Actinomycetota</taxon>
        <taxon>Actinomycetes</taxon>
        <taxon>Mycobacteriales</taxon>
        <taxon>Nocardiaceae</taxon>
        <taxon>Nocardia</taxon>
    </lineage>
</organism>
<comment type="caution">
    <text evidence="5">The sequence shown here is derived from an EMBL/GenBank/DDBJ whole genome shotgun (WGS) entry which is preliminary data.</text>
</comment>